<gene>
    <name evidence="2" type="ORF">NDU88_004274</name>
</gene>
<feature type="region of interest" description="Disordered" evidence="1">
    <location>
        <begin position="77"/>
        <end position="118"/>
    </location>
</feature>
<feature type="compositionally biased region" description="Polar residues" evidence="1">
    <location>
        <begin position="105"/>
        <end position="118"/>
    </location>
</feature>
<evidence type="ECO:0000256" key="1">
    <source>
        <dbReference type="SAM" id="MobiDB-lite"/>
    </source>
</evidence>
<dbReference type="AlphaFoldDB" id="A0AAV7KXE3"/>
<accession>A0AAV7KXE3</accession>
<feature type="compositionally biased region" description="Basic and acidic residues" evidence="1">
    <location>
        <begin position="82"/>
        <end position="104"/>
    </location>
</feature>
<feature type="region of interest" description="Disordered" evidence="1">
    <location>
        <begin position="1"/>
        <end position="61"/>
    </location>
</feature>
<dbReference type="Proteomes" id="UP001066276">
    <property type="component" value="Chromosome 12"/>
</dbReference>
<feature type="compositionally biased region" description="Basic residues" evidence="1">
    <location>
        <begin position="47"/>
        <end position="56"/>
    </location>
</feature>
<organism evidence="2 3">
    <name type="scientific">Pleurodeles waltl</name>
    <name type="common">Iberian ribbed newt</name>
    <dbReference type="NCBI Taxonomy" id="8319"/>
    <lineage>
        <taxon>Eukaryota</taxon>
        <taxon>Metazoa</taxon>
        <taxon>Chordata</taxon>
        <taxon>Craniata</taxon>
        <taxon>Vertebrata</taxon>
        <taxon>Euteleostomi</taxon>
        <taxon>Amphibia</taxon>
        <taxon>Batrachia</taxon>
        <taxon>Caudata</taxon>
        <taxon>Salamandroidea</taxon>
        <taxon>Salamandridae</taxon>
        <taxon>Pleurodelinae</taxon>
        <taxon>Pleurodeles</taxon>
    </lineage>
</organism>
<evidence type="ECO:0000313" key="3">
    <source>
        <dbReference type="Proteomes" id="UP001066276"/>
    </source>
</evidence>
<keyword evidence="3" id="KW-1185">Reference proteome</keyword>
<sequence length="118" mass="13895">MKRRRRNQRTPALERRKRERESGTESGTEEETKAEEEKDNREDTKTPKKHKQRCHVHGGAWLTQVRAYLRVNLLPEWMWVGKNRERESGEPGRDREEGTKEETGRLSNGTQGENQSPI</sequence>
<name>A0AAV7KXE3_PLEWA</name>
<feature type="compositionally biased region" description="Basic and acidic residues" evidence="1">
    <location>
        <begin position="35"/>
        <end position="46"/>
    </location>
</feature>
<evidence type="ECO:0000313" key="2">
    <source>
        <dbReference type="EMBL" id="KAJ1084121.1"/>
    </source>
</evidence>
<protein>
    <submittedName>
        <fullName evidence="2">Uncharacterized protein</fullName>
    </submittedName>
</protein>
<dbReference type="EMBL" id="JANPWB010000016">
    <property type="protein sequence ID" value="KAJ1084121.1"/>
    <property type="molecule type" value="Genomic_DNA"/>
</dbReference>
<reference evidence="2" key="1">
    <citation type="journal article" date="2022" name="bioRxiv">
        <title>Sequencing and chromosome-scale assembly of the giantPleurodeles waltlgenome.</title>
        <authorList>
            <person name="Brown T."/>
            <person name="Elewa A."/>
            <person name="Iarovenko S."/>
            <person name="Subramanian E."/>
            <person name="Araus A.J."/>
            <person name="Petzold A."/>
            <person name="Susuki M."/>
            <person name="Suzuki K.-i.T."/>
            <person name="Hayashi T."/>
            <person name="Toyoda A."/>
            <person name="Oliveira C."/>
            <person name="Osipova E."/>
            <person name="Leigh N.D."/>
            <person name="Simon A."/>
            <person name="Yun M.H."/>
        </authorList>
    </citation>
    <scope>NUCLEOTIDE SEQUENCE</scope>
    <source>
        <strain evidence="2">20211129_DDA</strain>
        <tissue evidence="2">Liver</tissue>
    </source>
</reference>
<comment type="caution">
    <text evidence="2">The sequence shown here is derived from an EMBL/GenBank/DDBJ whole genome shotgun (WGS) entry which is preliminary data.</text>
</comment>
<proteinExistence type="predicted"/>
<feature type="compositionally biased region" description="Basic and acidic residues" evidence="1">
    <location>
        <begin position="12"/>
        <end position="23"/>
    </location>
</feature>